<gene>
    <name evidence="1" type="ORF">GCM10022262_25420</name>
</gene>
<keyword evidence="2" id="KW-1185">Reference proteome</keyword>
<accession>A0ABP8EW14</accession>
<dbReference type="Proteomes" id="UP001499841">
    <property type="component" value="Unassembled WGS sequence"/>
</dbReference>
<evidence type="ECO:0008006" key="3">
    <source>
        <dbReference type="Google" id="ProtNLM"/>
    </source>
</evidence>
<dbReference type="RefSeq" id="WP_345041759.1">
    <property type="nucleotide sequence ID" value="NZ_BAABBA010000012.1"/>
</dbReference>
<protein>
    <recommendedName>
        <fullName evidence="3">DUF559 domain-containing protein</fullName>
    </recommendedName>
</protein>
<sequence length="295" mass="32870">MSRRQLIELGIPPGYLADQVRRRLWQSPYPGVAVIHAGPLPWPTRARAALVYCGRGAALSHSAAAFRWGLTKKPPRQIDVSVPWERRVAGQRDLRIHLRRTMPDSYGVLPTVHPPETVVDLWGELADADAAITLLCDAARARISLDDVAAAAAGRARLPRRKLLGELLEEVREGVESALERRYRVDVERRHGLPASKLQVRDHVGGRWIRADVVYPRHRLRVELDGTLAHPGGRTAADTWRDNAVLIERDERTLRYRWTHVAATPCRTASQVAAALRRGGWRGTARACRPGCPAG</sequence>
<reference evidence="2" key="1">
    <citation type="journal article" date="2019" name="Int. J. Syst. Evol. Microbiol.">
        <title>The Global Catalogue of Microorganisms (GCM) 10K type strain sequencing project: providing services to taxonomists for standard genome sequencing and annotation.</title>
        <authorList>
            <consortium name="The Broad Institute Genomics Platform"/>
            <consortium name="The Broad Institute Genome Sequencing Center for Infectious Disease"/>
            <person name="Wu L."/>
            <person name="Ma J."/>
        </authorList>
    </citation>
    <scope>NUCLEOTIDE SEQUENCE [LARGE SCALE GENOMIC DNA]</scope>
    <source>
        <strain evidence="2">JCM 17459</strain>
    </source>
</reference>
<organism evidence="1 2">
    <name type="scientific">Georgenia daeguensis</name>
    <dbReference type="NCBI Taxonomy" id="908355"/>
    <lineage>
        <taxon>Bacteria</taxon>
        <taxon>Bacillati</taxon>
        <taxon>Actinomycetota</taxon>
        <taxon>Actinomycetes</taxon>
        <taxon>Micrococcales</taxon>
        <taxon>Bogoriellaceae</taxon>
        <taxon>Georgenia</taxon>
    </lineage>
</organism>
<comment type="caution">
    <text evidence="1">The sequence shown here is derived from an EMBL/GenBank/DDBJ whole genome shotgun (WGS) entry which is preliminary data.</text>
</comment>
<name>A0ABP8EW14_9MICO</name>
<evidence type="ECO:0000313" key="1">
    <source>
        <dbReference type="EMBL" id="GAA4288182.1"/>
    </source>
</evidence>
<evidence type="ECO:0000313" key="2">
    <source>
        <dbReference type="Proteomes" id="UP001499841"/>
    </source>
</evidence>
<proteinExistence type="predicted"/>
<dbReference type="EMBL" id="BAABBA010000012">
    <property type="protein sequence ID" value="GAA4288182.1"/>
    <property type="molecule type" value="Genomic_DNA"/>
</dbReference>